<dbReference type="Gene3D" id="3.90.226.10">
    <property type="entry name" value="2-enoyl-CoA Hydratase, Chain A, domain 1"/>
    <property type="match status" value="1"/>
</dbReference>
<dbReference type="NCBIfam" id="TIGR00225">
    <property type="entry name" value="prc"/>
    <property type="match status" value="1"/>
</dbReference>
<protein>
    <submittedName>
        <fullName evidence="6">Carboxyl-terminal processing protease</fullName>
    </submittedName>
</protein>
<keyword evidence="2" id="KW-0378">Hydrolase</keyword>
<keyword evidence="7" id="KW-1185">Reference proteome</keyword>
<dbReference type="GO" id="GO:0030288">
    <property type="term" value="C:outer membrane-bounded periplasmic space"/>
    <property type="evidence" value="ECO:0007669"/>
    <property type="project" value="TreeGrafter"/>
</dbReference>
<dbReference type="CDD" id="cd07560">
    <property type="entry name" value="Peptidase_S41_CPP"/>
    <property type="match status" value="1"/>
</dbReference>
<gene>
    <name evidence="6" type="ORF">SAMN05421733_106167</name>
</gene>
<dbReference type="RefSeq" id="WP_092748322.1">
    <property type="nucleotide sequence ID" value="NZ_FMYL01000006.1"/>
</dbReference>
<dbReference type="InterPro" id="IPR005151">
    <property type="entry name" value="Tail-specific_protease"/>
</dbReference>
<evidence type="ECO:0000256" key="3">
    <source>
        <dbReference type="ARBA" id="ARBA00022825"/>
    </source>
</evidence>
<evidence type="ECO:0000313" key="7">
    <source>
        <dbReference type="Proteomes" id="UP000242501"/>
    </source>
</evidence>
<dbReference type="InterPro" id="IPR029045">
    <property type="entry name" value="ClpP/crotonase-like_dom_sf"/>
</dbReference>
<dbReference type="PANTHER" id="PTHR32060">
    <property type="entry name" value="TAIL-SPECIFIC PROTEASE"/>
    <property type="match status" value="1"/>
</dbReference>
<dbReference type="GO" id="GO:0006508">
    <property type="term" value="P:proteolysis"/>
    <property type="evidence" value="ECO:0007669"/>
    <property type="project" value="UniProtKB-KW"/>
</dbReference>
<keyword evidence="3" id="KW-0720">Serine protease</keyword>
<evidence type="ECO:0000313" key="6">
    <source>
        <dbReference type="EMBL" id="SDB95513.1"/>
    </source>
</evidence>
<keyword evidence="1 6" id="KW-0645">Protease</keyword>
<dbReference type="GO" id="GO:0008236">
    <property type="term" value="F:serine-type peptidase activity"/>
    <property type="evidence" value="ECO:0007669"/>
    <property type="project" value="UniProtKB-KW"/>
</dbReference>
<dbReference type="Gene3D" id="2.30.42.10">
    <property type="match status" value="1"/>
</dbReference>
<dbReference type="Proteomes" id="UP000242501">
    <property type="component" value="Unassembled WGS sequence"/>
</dbReference>
<dbReference type="SUPFAM" id="SSF52096">
    <property type="entry name" value="ClpP/crotonase"/>
    <property type="match status" value="1"/>
</dbReference>
<dbReference type="EMBL" id="FMYL01000006">
    <property type="protein sequence ID" value="SDB95513.1"/>
    <property type="molecule type" value="Genomic_DNA"/>
</dbReference>
<organism evidence="6 7">
    <name type="scientific">Acinetobacter boissieri</name>
    <dbReference type="NCBI Taxonomy" id="1219383"/>
    <lineage>
        <taxon>Bacteria</taxon>
        <taxon>Pseudomonadati</taxon>
        <taxon>Pseudomonadota</taxon>
        <taxon>Gammaproteobacteria</taxon>
        <taxon>Moraxellales</taxon>
        <taxon>Moraxellaceae</taxon>
        <taxon>Acinetobacter</taxon>
    </lineage>
</organism>
<dbReference type="PANTHER" id="PTHR32060:SF30">
    <property type="entry name" value="CARBOXY-TERMINAL PROCESSING PROTEASE CTPA"/>
    <property type="match status" value="1"/>
</dbReference>
<evidence type="ECO:0000256" key="2">
    <source>
        <dbReference type="ARBA" id="ARBA00022801"/>
    </source>
</evidence>
<dbReference type="SUPFAM" id="SSF50156">
    <property type="entry name" value="PDZ domain-like"/>
    <property type="match status" value="1"/>
</dbReference>
<name>A0A1G6HMZ1_9GAMM</name>
<proteinExistence type="predicted"/>
<keyword evidence="4" id="KW-0732">Signal</keyword>
<dbReference type="SMART" id="SM00245">
    <property type="entry name" value="TSPc"/>
    <property type="match status" value="1"/>
</dbReference>
<reference evidence="7" key="1">
    <citation type="submission" date="2016-09" db="EMBL/GenBank/DDBJ databases">
        <authorList>
            <person name="Varghese N."/>
            <person name="Submissions S."/>
        </authorList>
    </citation>
    <scope>NUCLEOTIDE SEQUENCE [LARGE SCALE GENOMIC DNA]</scope>
    <source>
        <strain evidence="7">ANC 4422</strain>
    </source>
</reference>
<dbReference type="Pfam" id="PF03572">
    <property type="entry name" value="Peptidase_S41"/>
    <property type="match status" value="1"/>
</dbReference>
<dbReference type="Gene3D" id="3.30.750.44">
    <property type="match status" value="1"/>
</dbReference>
<feature type="domain" description="Tail specific protease" evidence="5">
    <location>
        <begin position="182"/>
        <end position="369"/>
    </location>
</feature>
<dbReference type="InterPro" id="IPR004447">
    <property type="entry name" value="Peptidase_S41A"/>
</dbReference>
<dbReference type="STRING" id="1219383.SAMN05421733_106167"/>
<dbReference type="GO" id="GO:0004175">
    <property type="term" value="F:endopeptidase activity"/>
    <property type="evidence" value="ECO:0007669"/>
    <property type="project" value="TreeGrafter"/>
</dbReference>
<dbReference type="GO" id="GO:0007165">
    <property type="term" value="P:signal transduction"/>
    <property type="evidence" value="ECO:0007669"/>
    <property type="project" value="TreeGrafter"/>
</dbReference>
<dbReference type="AlphaFoldDB" id="A0A1G6HMZ1"/>
<evidence type="ECO:0000259" key="5">
    <source>
        <dbReference type="SMART" id="SM00245"/>
    </source>
</evidence>
<feature type="signal peptide" evidence="4">
    <location>
        <begin position="1"/>
        <end position="24"/>
    </location>
</feature>
<dbReference type="PROSITE" id="PS51257">
    <property type="entry name" value="PROKAR_LIPOPROTEIN"/>
    <property type="match status" value="1"/>
</dbReference>
<evidence type="ECO:0000256" key="4">
    <source>
        <dbReference type="SAM" id="SignalP"/>
    </source>
</evidence>
<dbReference type="InterPro" id="IPR036034">
    <property type="entry name" value="PDZ_sf"/>
</dbReference>
<feature type="chain" id="PRO_5017294536" evidence="4">
    <location>
        <begin position="25"/>
        <end position="391"/>
    </location>
</feature>
<dbReference type="Pfam" id="PF22694">
    <property type="entry name" value="CtpB_N-like"/>
    <property type="match status" value="1"/>
</dbReference>
<dbReference type="OrthoDB" id="9812068at2"/>
<evidence type="ECO:0000256" key="1">
    <source>
        <dbReference type="ARBA" id="ARBA00022670"/>
    </source>
</evidence>
<dbReference type="InterPro" id="IPR055210">
    <property type="entry name" value="CtpA/B_N"/>
</dbReference>
<sequence>MIAPHKIIALCLGLISCVGHVANAADTQFSAAPSDFDKNTTSNQEIPIESIQNFVQIYALIKDNYVDERADDQLFDQAIKGLVSGLDRYSRYLSPEDYKKLLQYTDGDLASIDFELILDKSKQQWFIRGLKDTSDSAKLGLHNGQSIYKIDGVELKDLTVEQVKNLVYGAIGTAINLQTTPTSPTTIIIRNRKIEAEVSSNLLKNQVLVIKVPVFQQETASEIKNILDRSVRKNVKTVLIDLRNNPGGLLSSAVETADLFLTSGVIVKTVSRSEGSQTFQALPSKESNDFKVGILINQRSASAAEVFTAALKDHRRAWVMGEKSYGKGVVQKLFPLPNGAAVQMTVSHYITPSGSMIDGKGIIPNQVITPVSDEKDSTYLDEVSDALLVQP</sequence>
<accession>A0A1G6HMZ1</accession>